<dbReference type="eggNOG" id="arCOG04012">
    <property type="taxonomic scope" value="Archaea"/>
</dbReference>
<evidence type="ECO:0000313" key="2">
    <source>
        <dbReference type="Proteomes" id="UP000010846"/>
    </source>
</evidence>
<keyword evidence="1" id="KW-0449">Lipoprotein</keyword>
<dbReference type="AlphaFoldDB" id="L0IHT4"/>
<reference evidence="1" key="1">
    <citation type="submission" date="2011-09" db="EMBL/GenBank/DDBJ databases">
        <title>Complete sequence of Halovivax ruber XH-70.</title>
        <authorList>
            <consortium name="US DOE Joint Genome Institute"/>
            <person name="Lucas S."/>
            <person name="Han J."/>
            <person name="Lapidus A."/>
            <person name="Cheng J.-F."/>
            <person name="Goodwin L."/>
            <person name="Pitluck S."/>
            <person name="Peters L."/>
            <person name="Mikhailova N."/>
            <person name="Davenport K."/>
            <person name="Detter J.C."/>
            <person name="Han C."/>
            <person name="Tapia R."/>
            <person name="Land M."/>
            <person name="Hauser L."/>
            <person name="Kyrpides N."/>
            <person name="Ivanova N."/>
            <person name="Pagani I."/>
            <person name="Sproer C."/>
            <person name="Anderson I."/>
            <person name="Woyke T."/>
        </authorList>
    </citation>
    <scope>NUCLEOTIDE SEQUENCE</scope>
    <source>
        <strain evidence="1">XH-70</strain>
    </source>
</reference>
<dbReference type="Pfam" id="PF05573">
    <property type="entry name" value="NosL"/>
    <property type="match status" value="1"/>
</dbReference>
<dbReference type="RefSeq" id="WP_015302138.1">
    <property type="nucleotide sequence ID" value="NC_019964.1"/>
</dbReference>
<dbReference type="PROSITE" id="PS51318">
    <property type="entry name" value="TAT"/>
    <property type="match status" value="1"/>
</dbReference>
<gene>
    <name evidence="1" type="ordered locus">Halru_2985</name>
</gene>
<dbReference type="Proteomes" id="UP000010846">
    <property type="component" value="Chromosome"/>
</dbReference>
<keyword evidence="2" id="KW-1185">Reference proteome</keyword>
<dbReference type="KEGG" id="hru:Halru_2985"/>
<proteinExistence type="predicted"/>
<sequence>MCTRDSPSSGDARPRRAVLTGAAVVGLSALAGCLDGSDGDADAPDPITIEPDRACDNCTMRIGDYSGTAGQSFYDDPEAVLGPGDDTDRPAQFCSARCTYTFTFDNEAEAEPVVSYLTDYSAVDWSVDTGGAAPTMSRHLDADAFAPAADLTLVVDSDVEGAMGRSVLGFSNADDAESFQAEHGGELYDHEDVSPTLIQSLMG</sequence>
<name>L0IHT4_HALRX</name>
<accession>L0IHT4</accession>
<dbReference type="InterPro" id="IPR006311">
    <property type="entry name" value="TAT_signal"/>
</dbReference>
<dbReference type="PANTHER" id="PTHR41247:SF1">
    <property type="entry name" value="HTH-TYPE TRANSCRIPTIONAL REPRESSOR YCNK"/>
    <property type="match status" value="1"/>
</dbReference>
<dbReference type="SUPFAM" id="SSF160387">
    <property type="entry name" value="NosL/MerB-like"/>
    <property type="match status" value="1"/>
</dbReference>
<dbReference type="PROSITE" id="PS51257">
    <property type="entry name" value="PROKAR_LIPOPROTEIN"/>
    <property type="match status" value="1"/>
</dbReference>
<dbReference type="PANTHER" id="PTHR41247">
    <property type="entry name" value="HTH-TYPE TRANSCRIPTIONAL REPRESSOR YCNK"/>
    <property type="match status" value="1"/>
</dbReference>
<dbReference type="STRING" id="797302.Halru_2985"/>
<dbReference type="Gene3D" id="3.30.70.2050">
    <property type="match status" value="1"/>
</dbReference>
<dbReference type="GeneID" id="14378057"/>
<dbReference type="EMBL" id="CP003050">
    <property type="protein sequence ID" value="AGB17552.1"/>
    <property type="molecule type" value="Genomic_DNA"/>
</dbReference>
<organism evidence="1 2">
    <name type="scientific">Halovivax ruber (strain DSM 18193 / JCM 13892 / XH-70)</name>
    <dbReference type="NCBI Taxonomy" id="797302"/>
    <lineage>
        <taxon>Archaea</taxon>
        <taxon>Methanobacteriati</taxon>
        <taxon>Methanobacteriota</taxon>
        <taxon>Stenosarchaea group</taxon>
        <taxon>Halobacteria</taxon>
        <taxon>Halobacteriales</taxon>
        <taxon>Natrialbaceae</taxon>
        <taxon>Halovivax</taxon>
    </lineage>
</organism>
<dbReference type="HOGENOM" id="CLU_096026_0_0_2"/>
<evidence type="ECO:0000313" key="1">
    <source>
        <dbReference type="EMBL" id="AGB17552.1"/>
    </source>
</evidence>
<protein>
    <submittedName>
        <fullName evidence="1">Putative lipoprotein involved in nitrous oxide reduction</fullName>
    </submittedName>
</protein>
<dbReference type="InterPro" id="IPR008719">
    <property type="entry name" value="N2O_reductase_NosL"/>
</dbReference>
<dbReference type="OrthoDB" id="162738at2157"/>